<evidence type="ECO:0000313" key="1">
    <source>
        <dbReference type="EMBL" id="KAF8470485.1"/>
    </source>
</evidence>
<name>A0A9P5JYE9_9AGAM</name>
<keyword evidence="2" id="KW-1185">Reference proteome</keyword>
<comment type="caution">
    <text evidence="1">The sequence shown here is derived from an EMBL/GenBank/DDBJ whole genome shotgun (WGS) entry which is preliminary data.</text>
</comment>
<reference evidence="1" key="2">
    <citation type="journal article" date="2020" name="Nat. Commun.">
        <title>Large-scale genome sequencing of mycorrhizal fungi provides insights into the early evolution of symbiotic traits.</title>
        <authorList>
            <person name="Miyauchi S."/>
            <person name="Kiss E."/>
            <person name="Kuo A."/>
            <person name="Drula E."/>
            <person name="Kohler A."/>
            <person name="Sanchez-Garcia M."/>
            <person name="Morin E."/>
            <person name="Andreopoulos B."/>
            <person name="Barry K.W."/>
            <person name="Bonito G."/>
            <person name="Buee M."/>
            <person name="Carver A."/>
            <person name="Chen C."/>
            <person name="Cichocki N."/>
            <person name="Clum A."/>
            <person name="Culley D."/>
            <person name="Crous P.W."/>
            <person name="Fauchery L."/>
            <person name="Girlanda M."/>
            <person name="Hayes R.D."/>
            <person name="Keri Z."/>
            <person name="LaButti K."/>
            <person name="Lipzen A."/>
            <person name="Lombard V."/>
            <person name="Magnuson J."/>
            <person name="Maillard F."/>
            <person name="Murat C."/>
            <person name="Nolan M."/>
            <person name="Ohm R.A."/>
            <person name="Pangilinan J."/>
            <person name="Pereira M.F."/>
            <person name="Perotto S."/>
            <person name="Peter M."/>
            <person name="Pfister S."/>
            <person name="Riley R."/>
            <person name="Sitrit Y."/>
            <person name="Stielow J.B."/>
            <person name="Szollosi G."/>
            <person name="Zifcakova L."/>
            <person name="Stursova M."/>
            <person name="Spatafora J.W."/>
            <person name="Tedersoo L."/>
            <person name="Vaario L.M."/>
            <person name="Yamada A."/>
            <person name="Yan M."/>
            <person name="Wang P."/>
            <person name="Xu J."/>
            <person name="Bruns T."/>
            <person name="Baldrian P."/>
            <person name="Vilgalys R."/>
            <person name="Dunand C."/>
            <person name="Henrissat B."/>
            <person name="Grigoriev I.V."/>
            <person name="Hibbett D."/>
            <person name="Nagy L.G."/>
            <person name="Martin F.M."/>
        </authorList>
    </citation>
    <scope>NUCLEOTIDE SEQUENCE</scope>
    <source>
        <strain evidence="1">Prilba</strain>
    </source>
</reference>
<reference evidence="1" key="1">
    <citation type="submission" date="2019-10" db="EMBL/GenBank/DDBJ databases">
        <authorList>
            <consortium name="DOE Joint Genome Institute"/>
            <person name="Kuo A."/>
            <person name="Miyauchi S."/>
            <person name="Kiss E."/>
            <person name="Drula E."/>
            <person name="Kohler A."/>
            <person name="Sanchez-Garcia M."/>
            <person name="Andreopoulos B."/>
            <person name="Barry K.W."/>
            <person name="Bonito G."/>
            <person name="Buee M."/>
            <person name="Carver A."/>
            <person name="Chen C."/>
            <person name="Cichocki N."/>
            <person name="Clum A."/>
            <person name="Culley D."/>
            <person name="Crous P.W."/>
            <person name="Fauchery L."/>
            <person name="Girlanda M."/>
            <person name="Hayes R."/>
            <person name="Keri Z."/>
            <person name="LaButti K."/>
            <person name="Lipzen A."/>
            <person name="Lombard V."/>
            <person name="Magnuson J."/>
            <person name="Maillard F."/>
            <person name="Morin E."/>
            <person name="Murat C."/>
            <person name="Nolan M."/>
            <person name="Ohm R."/>
            <person name="Pangilinan J."/>
            <person name="Pereira M."/>
            <person name="Perotto S."/>
            <person name="Peter M."/>
            <person name="Riley R."/>
            <person name="Sitrit Y."/>
            <person name="Stielow B."/>
            <person name="Szollosi G."/>
            <person name="Zifcakova L."/>
            <person name="Stursova M."/>
            <person name="Spatafora J.W."/>
            <person name="Tedersoo L."/>
            <person name="Vaario L.-M."/>
            <person name="Yamada A."/>
            <person name="Yan M."/>
            <person name="Wang P."/>
            <person name="Xu J."/>
            <person name="Bruns T."/>
            <person name="Baldrian P."/>
            <person name="Vilgalys R."/>
            <person name="Henrissat B."/>
            <person name="Grigoriev I.V."/>
            <person name="Hibbett D."/>
            <person name="Nagy L.G."/>
            <person name="Martin F.M."/>
        </authorList>
    </citation>
    <scope>NUCLEOTIDE SEQUENCE</scope>
    <source>
        <strain evidence="1">Prilba</strain>
    </source>
</reference>
<gene>
    <name evidence="1" type="ORF">DFH94DRAFT_685109</name>
</gene>
<sequence>MCAIFLIPTSPPPDVSDMVMNAGASLPYQWQMGPWAREQSNKFLGTVAAGHGGVIAAHRRCDHTVPEYVRECVKQDRRACNKSTGTFPRRITSGAHINFIGKMFRTNWQVVNGQFGAVVAAELVGHVGILRCCNPMRSWAEFLCATDVSHVRSPVSQLSNFLPDVAGLDDRDRQTFVKEFWSFLCKLASLLKAGRREPTLTRRVRAAATTSNNTSAIPQDRLFRTAKEEKEGRPRVIVIGV</sequence>
<accession>A0A9P5JYE9</accession>
<dbReference type="EMBL" id="WHVB01000025">
    <property type="protein sequence ID" value="KAF8470485.1"/>
    <property type="molecule type" value="Genomic_DNA"/>
</dbReference>
<protein>
    <submittedName>
        <fullName evidence="1">Uncharacterized protein</fullName>
    </submittedName>
</protein>
<dbReference type="Proteomes" id="UP000759537">
    <property type="component" value="Unassembled WGS sequence"/>
</dbReference>
<dbReference type="AlphaFoldDB" id="A0A9P5JYE9"/>
<organism evidence="1 2">
    <name type="scientific">Russula ochroleuca</name>
    <dbReference type="NCBI Taxonomy" id="152965"/>
    <lineage>
        <taxon>Eukaryota</taxon>
        <taxon>Fungi</taxon>
        <taxon>Dikarya</taxon>
        <taxon>Basidiomycota</taxon>
        <taxon>Agaricomycotina</taxon>
        <taxon>Agaricomycetes</taxon>
        <taxon>Russulales</taxon>
        <taxon>Russulaceae</taxon>
        <taxon>Russula</taxon>
    </lineage>
</organism>
<evidence type="ECO:0000313" key="2">
    <source>
        <dbReference type="Proteomes" id="UP000759537"/>
    </source>
</evidence>
<proteinExistence type="predicted"/>